<evidence type="ECO:0000259" key="1">
    <source>
        <dbReference type="Pfam" id="PF00961"/>
    </source>
</evidence>
<keyword evidence="2" id="KW-0496">Mitochondrion</keyword>
<dbReference type="Pfam" id="PF00961">
    <property type="entry name" value="LAGLIDADG_1"/>
    <property type="match status" value="1"/>
</dbReference>
<dbReference type="GeneID" id="16694379"/>
<organism evidence="2">
    <name type="scientific">Candida saraburiensis</name>
    <dbReference type="NCBI Taxonomy" id="694444"/>
    <lineage>
        <taxon>Eukaryota</taxon>
        <taxon>Fungi</taxon>
        <taxon>Dikarya</taxon>
        <taxon>Ascomycota</taxon>
        <taxon>Saccharomycotina</taxon>
        <taxon>Pichiomycetes</taxon>
        <taxon>Debaryomycetaceae</taxon>
        <taxon>Candida/Lodderomyces clade</taxon>
        <taxon>Candida</taxon>
    </lineage>
</organism>
<reference evidence="2" key="1">
    <citation type="submission" date="2013-04" db="EMBL/GenBank/DDBJ databases">
        <authorList>
            <person name="Pfeiffer I."/>
            <person name="Valach M."/>
            <person name="Hegedusova E."/>
            <person name="Brejova B."/>
            <person name="Nosek J."/>
        </authorList>
    </citation>
    <scope>NUCLEOTIDE SEQUENCE</scope>
    <source>
        <strain evidence="2">KU-Xs13</strain>
    </source>
</reference>
<dbReference type="AlphaFoldDB" id="S5TF12"/>
<dbReference type="GO" id="GO:0005739">
    <property type="term" value="C:mitochondrion"/>
    <property type="evidence" value="ECO:0007669"/>
    <property type="project" value="UniProtKB-ARBA"/>
</dbReference>
<dbReference type="RefSeq" id="YP_008474833.1">
    <property type="nucleotide sequence ID" value="NC_022152.1"/>
</dbReference>
<dbReference type="EMBL" id="KC993174">
    <property type="protein sequence ID" value="AGS44057.1"/>
    <property type="molecule type" value="Genomic_DNA"/>
</dbReference>
<feature type="domain" description="Homing endonuclease LAGLIDADG" evidence="1">
    <location>
        <begin position="76"/>
        <end position="173"/>
    </location>
</feature>
<accession>S5TF12</accession>
<gene>
    <name evidence="2" type="primary">orf357</name>
</gene>
<dbReference type="InterPro" id="IPR004860">
    <property type="entry name" value="LAGLIDADG_dom"/>
</dbReference>
<dbReference type="SUPFAM" id="SSF55608">
    <property type="entry name" value="Homing endonucleases"/>
    <property type="match status" value="2"/>
</dbReference>
<proteinExistence type="predicted"/>
<geneLocation type="mitochondrion" evidence="2"/>
<dbReference type="InterPro" id="IPR051289">
    <property type="entry name" value="LAGLIDADG_Endonuclease"/>
</dbReference>
<dbReference type="PANTHER" id="PTHR36181">
    <property type="entry name" value="INTRON-ENCODED ENDONUCLEASE AI3-RELATED"/>
    <property type="match status" value="1"/>
</dbReference>
<sequence>MKKVYCKIKRPSYARAHVSIPVSTPPCVPTPHYTILQLKSIFNYDLPDILNMNMKELDIFLKTRGKYNNVYYKPWIVGLTDSIGKFKSYYNFNKSELITTLTLKVPKYQESLIYKVENHIKGGNMSYIKSNKIYILQYKFSDPIILTNKIIPLFDEYPLLIESNRYQYDKLKSYLNIYNSDLSDENKLMEYKLINNGIFNRTISPWNNININNIKSFNEINEIVSKDWITGYLEIEGNFTWNSKSKDKLIHNFHVYSESYDVITAIKLLFDINAKIRNRNKKYYIETTATKSIVNMLEYFVSEKDTYYWVGKKYWEFTLWEKTYMLYKKDYRSNYEVMIRIREKINSERKRSNRTIE</sequence>
<dbReference type="InterPro" id="IPR027434">
    <property type="entry name" value="Homing_endonucl"/>
</dbReference>
<dbReference type="GO" id="GO:0004519">
    <property type="term" value="F:endonuclease activity"/>
    <property type="evidence" value="ECO:0007669"/>
    <property type="project" value="InterPro"/>
</dbReference>
<protein>
    <recommendedName>
        <fullName evidence="1">Homing endonuclease LAGLIDADG domain-containing protein</fullName>
    </recommendedName>
</protein>
<dbReference type="Gene3D" id="3.10.28.10">
    <property type="entry name" value="Homing endonucleases"/>
    <property type="match status" value="2"/>
</dbReference>
<dbReference type="PANTHER" id="PTHR36181:SF2">
    <property type="entry name" value="INTRON-ENCODED ENDONUCLEASE AI3-RELATED"/>
    <property type="match status" value="1"/>
</dbReference>
<name>S5TF12_9ASCO</name>
<evidence type="ECO:0000313" key="2">
    <source>
        <dbReference type="EMBL" id="AGS44057.1"/>
    </source>
</evidence>